<dbReference type="EMBL" id="PITK01002600">
    <property type="protein sequence ID" value="TBU06307.1"/>
    <property type="molecule type" value="Genomic_DNA"/>
</dbReference>
<dbReference type="Proteomes" id="UP000292282">
    <property type="component" value="Unassembled WGS sequence"/>
</dbReference>
<name>A0A4Q9LEC4_9MICR</name>
<evidence type="ECO:0000313" key="1">
    <source>
        <dbReference type="EMBL" id="TBU06307.1"/>
    </source>
</evidence>
<organism evidence="1 2">
    <name type="scientific">Hamiltosporidium tvaerminnensis</name>
    <dbReference type="NCBI Taxonomy" id="1176355"/>
    <lineage>
        <taxon>Eukaryota</taxon>
        <taxon>Fungi</taxon>
        <taxon>Fungi incertae sedis</taxon>
        <taxon>Microsporidia</taxon>
        <taxon>Dubosqiidae</taxon>
        <taxon>Hamiltosporidium</taxon>
    </lineage>
</organism>
<protein>
    <submittedName>
        <fullName evidence="1">Uncharacterized protein</fullName>
    </submittedName>
</protein>
<dbReference type="VEuPathDB" id="MicrosporidiaDB:CWI38_2600p0010"/>
<accession>A0A4Q9LEC4</accession>
<comment type="caution">
    <text evidence="1">The sequence shown here is derived from an EMBL/GenBank/DDBJ whole genome shotgun (WGS) entry which is preliminary data.</text>
</comment>
<keyword evidence="2" id="KW-1185">Reference proteome</keyword>
<evidence type="ECO:0000313" key="2">
    <source>
        <dbReference type="Proteomes" id="UP000292282"/>
    </source>
</evidence>
<gene>
    <name evidence="1" type="ORF">CWI38_2600p0010</name>
</gene>
<proteinExistence type="predicted"/>
<sequence>MPKSSGQSFTCTIMKNPPAVTLDVLKILEKNELEKEVKLEENKNRRKIATSVRGYDEAHIPESITDAAHTIQAAPLCYDEATRK</sequence>
<dbReference type="AlphaFoldDB" id="A0A4Q9LEC4"/>
<reference evidence="1 2" key="1">
    <citation type="submission" date="2017-12" db="EMBL/GenBank/DDBJ databases">
        <authorList>
            <person name="Pombert J.-F."/>
            <person name="Haag K.L."/>
            <person name="Ebert D."/>
        </authorList>
    </citation>
    <scope>NUCLEOTIDE SEQUENCE [LARGE SCALE GENOMIC DNA]</scope>
    <source>
        <strain evidence="1">IL-G-3</strain>
    </source>
</reference>